<feature type="region of interest" description="Disordered" evidence="1">
    <location>
        <begin position="51"/>
        <end position="79"/>
    </location>
</feature>
<accession>A0A0C3QHM5</accession>
<evidence type="ECO:0000313" key="3">
    <source>
        <dbReference type="Proteomes" id="UP000054248"/>
    </source>
</evidence>
<evidence type="ECO:0000256" key="1">
    <source>
        <dbReference type="SAM" id="MobiDB-lite"/>
    </source>
</evidence>
<reference evidence="2 3" key="1">
    <citation type="submission" date="2014-04" db="EMBL/GenBank/DDBJ databases">
        <authorList>
            <consortium name="DOE Joint Genome Institute"/>
            <person name="Kuo A."/>
            <person name="Girlanda M."/>
            <person name="Perotto S."/>
            <person name="Kohler A."/>
            <person name="Nagy L.G."/>
            <person name="Floudas D."/>
            <person name="Copeland A."/>
            <person name="Barry K.W."/>
            <person name="Cichocki N."/>
            <person name="Veneault-Fourrey C."/>
            <person name="LaButti K."/>
            <person name="Lindquist E.A."/>
            <person name="Lipzen A."/>
            <person name="Lundell T."/>
            <person name="Morin E."/>
            <person name="Murat C."/>
            <person name="Sun H."/>
            <person name="Tunlid A."/>
            <person name="Henrissat B."/>
            <person name="Grigoriev I.V."/>
            <person name="Hibbett D.S."/>
            <person name="Martin F."/>
            <person name="Nordberg H.P."/>
            <person name="Cantor M.N."/>
            <person name="Hua S.X."/>
        </authorList>
    </citation>
    <scope>NUCLEOTIDE SEQUENCE [LARGE SCALE GENOMIC DNA]</scope>
    <source>
        <strain evidence="2 3">MUT 4182</strain>
    </source>
</reference>
<reference evidence="3" key="2">
    <citation type="submission" date="2015-01" db="EMBL/GenBank/DDBJ databases">
        <title>Evolutionary Origins and Diversification of the Mycorrhizal Mutualists.</title>
        <authorList>
            <consortium name="DOE Joint Genome Institute"/>
            <consortium name="Mycorrhizal Genomics Consortium"/>
            <person name="Kohler A."/>
            <person name="Kuo A."/>
            <person name="Nagy L.G."/>
            <person name="Floudas D."/>
            <person name="Copeland A."/>
            <person name="Barry K.W."/>
            <person name="Cichocki N."/>
            <person name="Veneault-Fourrey C."/>
            <person name="LaButti K."/>
            <person name="Lindquist E.A."/>
            <person name="Lipzen A."/>
            <person name="Lundell T."/>
            <person name="Morin E."/>
            <person name="Murat C."/>
            <person name="Riley R."/>
            <person name="Ohm R."/>
            <person name="Sun H."/>
            <person name="Tunlid A."/>
            <person name="Henrissat B."/>
            <person name="Grigoriev I.V."/>
            <person name="Hibbett D.S."/>
            <person name="Martin F."/>
        </authorList>
    </citation>
    <scope>NUCLEOTIDE SEQUENCE [LARGE SCALE GENOMIC DNA]</scope>
    <source>
        <strain evidence="3">MUT 4182</strain>
    </source>
</reference>
<evidence type="ECO:0000313" key="2">
    <source>
        <dbReference type="EMBL" id="KIO31360.1"/>
    </source>
</evidence>
<name>A0A0C3QHM5_9AGAM</name>
<dbReference type="EMBL" id="KN822964">
    <property type="protein sequence ID" value="KIO31360.1"/>
    <property type="molecule type" value="Genomic_DNA"/>
</dbReference>
<dbReference type="OrthoDB" id="3267993at2759"/>
<dbReference type="AlphaFoldDB" id="A0A0C3QHM5"/>
<protein>
    <submittedName>
        <fullName evidence="2">Uncharacterized protein</fullName>
    </submittedName>
</protein>
<dbReference type="Proteomes" id="UP000054248">
    <property type="component" value="Unassembled WGS sequence"/>
</dbReference>
<organism evidence="2 3">
    <name type="scientific">Tulasnella calospora MUT 4182</name>
    <dbReference type="NCBI Taxonomy" id="1051891"/>
    <lineage>
        <taxon>Eukaryota</taxon>
        <taxon>Fungi</taxon>
        <taxon>Dikarya</taxon>
        <taxon>Basidiomycota</taxon>
        <taxon>Agaricomycotina</taxon>
        <taxon>Agaricomycetes</taxon>
        <taxon>Cantharellales</taxon>
        <taxon>Tulasnellaceae</taxon>
        <taxon>Tulasnella</taxon>
    </lineage>
</organism>
<gene>
    <name evidence="2" type="ORF">M407DRAFT_19735</name>
</gene>
<proteinExistence type="predicted"/>
<sequence>MSSRLVAFPSVTSGLAHLPNATSVSGVSIHYPLSPSAYGQQSEDKLRRAIASQNQPGRSSPASSVSSENSASNGGDYIMMGRKSPKDLPISLSSPAMNDSPMWPLFSTFLFARRAPHLRSSHALYYWHTPPIQKSTTNFLQSSTYPCPKPSFTIPAVIQSVRRCPLLLRFPT</sequence>
<keyword evidence="3" id="KW-1185">Reference proteome</keyword>
<dbReference type="HOGENOM" id="CLU_1556399_0_0_1"/>
<feature type="compositionally biased region" description="Low complexity" evidence="1">
    <location>
        <begin position="59"/>
        <end position="73"/>
    </location>
</feature>